<protein>
    <submittedName>
        <fullName evidence="9">MFS transporter</fullName>
    </submittedName>
</protein>
<accession>A0A2U9ILN5</accession>
<organism evidence="9 10">
    <name type="scientific">Acidianus sulfidivorans JP7</name>
    <dbReference type="NCBI Taxonomy" id="619593"/>
    <lineage>
        <taxon>Archaea</taxon>
        <taxon>Thermoproteota</taxon>
        <taxon>Thermoprotei</taxon>
        <taxon>Sulfolobales</taxon>
        <taxon>Sulfolobaceae</taxon>
        <taxon>Acidianus</taxon>
    </lineage>
</organism>
<comment type="subcellular location">
    <subcellularLocation>
        <location evidence="1">Cell membrane</location>
        <topology evidence="1">Multi-pass membrane protein</topology>
    </subcellularLocation>
</comment>
<evidence type="ECO:0000256" key="6">
    <source>
        <dbReference type="ARBA" id="ARBA00023136"/>
    </source>
</evidence>
<evidence type="ECO:0000256" key="5">
    <source>
        <dbReference type="ARBA" id="ARBA00022989"/>
    </source>
</evidence>
<dbReference type="Gene3D" id="1.20.1250.20">
    <property type="entry name" value="MFS general substrate transporter like domains"/>
    <property type="match status" value="1"/>
</dbReference>
<feature type="transmembrane region" description="Helical" evidence="7">
    <location>
        <begin position="346"/>
        <end position="366"/>
    </location>
</feature>
<dbReference type="AlphaFoldDB" id="A0A2U9ILN5"/>
<keyword evidence="3" id="KW-1003">Cell membrane</keyword>
<dbReference type="InterPro" id="IPR011701">
    <property type="entry name" value="MFS"/>
</dbReference>
<sequence length="374" mass="41621">MKEIDRLSLLGGIRSLGGSMVWPFIGFALYETYHFSFSFVSIFYIIQGIVGIFAYILGGYLTDLIGRIKVMILSSIFSSLALLMAFLINIPIIVVFFILIQTLFNSIYNVGNTSIVGDLNREFTNLVKSFSKIRVGINAGWSIGPVIGGFLFSTLGFRDILLVASLLSLLSIPLLFNFVEFKGKIEVSLQLNRNMIKFLIPTFFTFMIMGQLGFSLLTYYNLVDKFTTFQVSLLFMINGLLIVAFQNMIGKKLTSKMLIPGMALYTIGYFSIAFITNYLWACIDIGIITLAEMIVSPLSQAIASALSNKDTRGRTIGIYSMITALGRTAGSSFSSYLMNFLLYSPIYLWGAIATSGIISIIFYYIFGIYAQKLS</sequence>
<dbReference type="KEGG" id="asul:DFR86_04935"/>
<dbReference type="RefSeq" id="WP_110379858.1">
    <property type="nucleotide sequence ID" value="NZ_CP029288.2"/>
</dbReference>
<keyword evidence="4 7" id="KW-0812">Transmembrane</keyword>
<dbReference type="Pfam" id="PF07690">
    <property type="entry name" value="MFS_1"/>
    <property type="match status" value="1"/>
</dbReference>
<evidence type="ECO:0000256" key="1">
    <source>
        <dbReference type="ARBA" id="ARBA00004651"/>
    </source>
</evidence>
<reference evidence="9 10" key="1">
    <citation type="submission" date="2018-05" db="EMBL/GenBank/DDBJ databases">
        <title>Complete Genome Sequences of Extremely Thermoacidophilic, Metal-Mobilizing Type-Strain Members of the Archaeal Family Sulfolobaceae: Acidianus brierleyi DSM-1651T, Acidianus sulfidivorans DSM-18786T, Metallosphaera hakonensis DSM-7519T, and Metallosphaera prunae DSM-10039T.</title>
        <authorList>
            <person name="Counts J.A."/>
            <person name="Kelly R.M."/>
        </authorList>
    </citation>
    <scope>NUCLEOTIDE SEQUENCE [LARGE SCALE GENOMIC DNA]</scope>
    <source>
        <strain evidence="9 10">JP7</strain>
    </source>
</reference>
<keyword evidence="6 7" id="KW-0472">Membrane</keyword>
<evidence type="ECO:0000259" key="8">
    <source>
        <dbReference type="PROSITE" id="PS50850"/>
    </source>
</evidence>
<dbReference type="PANTHER" id="PTHR23517">
    <property type="entry name" value="RESISTANCE PROTEIN MDTM, PUTATIVE-RELATED-RELATED"/>
    <property type="match status" value="1"/>
</dbReference>
<evidence type="ECO:0000256" key="2">
    <source>
        <dbReference type="ARBA" id="ARBA00022448"/>
    </source>
</evidence>
<dbReference type="EMBL" id="CP029288">
    <property type="protein sequence ID" value="AWR96968.1"/>
    <property type="molecule type" value="Genomic_DNA"/>
</dbReference>
<dbReference type="InterPro" id="IPR036259">
    <property type="entry name" value="MFS_trans_sf"/>
</dbReference>
<evidence type="ECO:0000313" key="9">
    <source>
        <dbReference type="EMBL" id="AWR96968.1"/>
    </source>
</evidence>
<feature type="transmembrane region" description="Helical" evidence="7">
    <location>
        <begin position="198"/>
        <end position="220"/>
    </location>
</feature>
<dbReference type="GeneID" id="36837290"/>
<dbReference type="InterPro" id="IPR020846">
    <property type="entry name" value="MFS_dom"/>
</dbReference>
<feature type="transmembrane region" description="Helical" evidence="7">
    <location>
        <begin position="318"/>
        <end position="340"/>
    </location>
</feature>
<evidence type="ECO:0000313" key="10">
    <source>
        <dbReference type="Proteomes" id="UP000248410"/>
    </source>
</evidence>
<evidence type="ECO:0000256" key="3">
    <source>
        <dbReference type="ARBA" id="ARBA00022475"/>
    </source>
</evidence>
<gene>
    <name evidence="9" type="ORF">DFR86_04935</name>
</gene>
<feature type="transmembrane region" description="Helical" evidence="7">
    <location>
        <begin position="226"/>
        <end position="245"/>
    </location>
</feature>
<evidence type="ECO:0000256" key="4">
    <source>
        <dbReference type="ARBA" id="ARBA00022692"/>
    </source>
</evidence>
<name>A0A2U9ILN5_9CREN</name>
<dbReference type="OrthoDB" id="117970at2157"/>
<feature type="transmembrane region" description="Helical" evidence="7">
    <location>
        <begin position="70"/>
        <end position="100"/>
    </location>
</feature>
<feature type="transmembrane region" description="Helical" evidence="7">
    <location>
        <begin position="7"/>
        <end position="30"/>
    </location>
</feature>
<keyword evidence="2" id="KW-0813">Transport</keyword>
<keyword evidence="5 7" id="KW-1133">Transmembrane helix</keyword>
<feature type="transmembrane region" description="Helical" evidence="7">
    <location>
        <begin position="285"/>
        <end position="306"/>
    </location>
</feature>
<dbReference type="PANTHER" id="PTHR23517:SF14">
    <property type="entry name" value="PUTATIVE-RELATED"/>
    <property type="match status" value="1"/>
</dbReference>
<feature type="transmembrane region" description="Helical" evidence="7">
    <location>
        <begin position="36"/>
        <end position="58"/>
    </location>
</feature>
<feature type="transmembrane region" description="Helical" evidence="7">
    <location>
        <begin position="257"/>
        <end position="279"/>
    </location>
</feature>
<dbReference type="Proteomes" id="UP000248410">
    <property type="component" value="Chromosome"/>
</dbReference>
<feature type="domain" description="Major facilitator superfamily (MFS) profile" evidence="8">
    <location>
        <begin position="157"/>
        <end position="374"/>
    </location>
</feature>
<dbReference type="GO" id="GO:0005886">
    <property type="term" value="C:plasma membrane"/>
    <property type="evidence" value="ECO:0007669"/>
    <property type="project" value="UniProtKB-SubCell"/>
</dbReference>
<proteinExistence type="predicted"/>
<keyword evidence="10" id="KW-1185">Reference proteome</keyword>
<dbReference type="InterPro" id="IPR050171">
    <property type="entry name" value="MFS_Transporters"/>
</dbReference>
<evidence type="ECO:0000256" key="7">
    <source>
        <dbReference type="SAM" id="Phobius"/>
    </source>
</evidence>
<dbReference type="GO" id="GO:0022857">
    <property type="term" value="F:transmembrane transporter activity"/>
    <property type="evidence" value="ECO:0007669"/>
    <property type="project" value="InterPro"/>
</dbReference>
<dbReference type="PROSITE" id="PS50850">
    <property type="entry name" value="MFS"/>
    <property type="match status" value="1"/>
</dbReference>
<feature type="transmembrane region" description="Helical" evidence="7">
    <location>
        <begin position="160"/>
        <end position="178"/>
    </location>
</feature>
<dbReference type="SUPFAM" id="SSF103473">
    <property type="entry name" value="MFS general substrate transporter"/>
    <property type="match status" value="1"/>
</dbReference>